<comment type="similarity">
    <text evidence="2">Belongs to the EamA transporter family.</text>
</comment>
<sequence>MRRLSVTMATALAPLVWGTTYLVTTQFLPPDAPLFAALMRALPAGLLAVALSRALPRGSWWWRAAVLGVLNIGAFFPLLFVAAYRLPGGLAATLGAGQPLIVAVLAVVLLGQAWSAWRLGWGVVGVLGVALVVLRGDAVPDLLGVVAGLAGAASMGLGVTLTKRWGRPAGALAFAGWQLTAGGLFLLPLTLIVEGVPAGIDAPAVAGYAWLGLVGGLLAYALWFTGIGRIPVTSAAMLALLSPVVAAALGALVLGERFEPAQLLGFALALSAIVAGQLRTGAAAPPSASEQQNVPTAARAVEPLATAGASVAALAHPGTELVTLGVGIDRSAEAGPARVRR</sequence>
<feature type="transmembrane region" description="Helical" evidence="6">
    <location>
        <begin position="142"/>
        <end position="162"/>
    </location>
</feature>
<dbReference type="PANTHER" id="PTHR32322">
    <property type="entry name" value="INNER MEMBRANE TRANSPORTER"/>
    <property type="match status" value="1"/>
</dbReference>
<evidence type="ECO:0000313" key="8">
    <source>
        <dbReference type="EMBL" id="MBZ2199497.1"/>
    </source>
</evidence>
<comment type="subcellular location">
    <subcellularLocation>
        <location evidence="1">Membrane</location>
        <topology evidence="1">Multi-pass membrane protein</topology>
    </subcellularLocation>
</comment>
<dbReference type="InterPro" id="IPR000620">
    <property type="entry name" value="EamA_dom"/>
</dbReference>
<dbReference type="InterPro" id="IPR050638">
    <property type="entry name" value="AA-Vitamin_Transporters"/>
</dbReference>
<keyword evidence="5 6" id="KW-0472">Membrane</keyword>
<accession>A0ABS7SHE6</accession>
<evidence type="ECO:0000259" key="7">
    <source>
        <dbReference type="Pfam" id="PF00892"/>
    </source>
</evidence>
<evidence type="ECO:0000313" key="9">
    <source>
        <dbReference type="Proteomes" id="UP000826651"/>
    </source>
</evidence>
<evidence type="ECO:0000256" key="3">
    <source>
        <dbReference type="ARBA" id="ARBA00022692"/>
    </source>
</evidence>
<name>A0ABS7SHE6_9MICO</name>
<feature type="transmembrane region" description="Helical" evidence="6">
    <location>
        <begin position="64"/>
        <end position="84"/>
    </location>
</feature>
<feature type="transmembrane region" description="Helical" evidence="6">
    <location>
        <begin position="205"/>
        <end position="223"/>
    </location>
</feature>
<feature type="transmembrane region" description="Helical" evidence="6">
    <location>
        <begin position="117"/>
        <end position="136"/>
    </location>
</feature>
<feature type="domain" description="EamA" evidence="7">
    <location>
        <begin position="143"/>
        <end position="274"/>
    </location>
</feature>
<keyword evidence="3 6" id="KW-0812">Transmembrane</keyword>
<feature type="transmembrane region" description="Helical" evidence="6">
    <location>
        <begin position="90"/>
        <end position="110"/>
    </location>
</feature>
<keyword evidence="4 6" id="KW-1133">Transmembrane helix</keyword>
<gene>
    <name evidence="8" type="ORF">KCQ71_25360</name>
</gene>
<reference evidence="8 9" key="1">
    <citation type="submission" date="2021-04" db="EMBL/GenBank/DDBJ databases">
        <title>Ruania sp. nov., isolated from sandy soil of mangrove forest.</title>
        <authorList>
            <person name="Ge X."/>
            <person name="Huang R."/>
            <person name="Liu W."/>
        </authorList>
    </citation>
    <scope>NUCLEOTIDE SEQUENCE [LARGE SCALE GENOMIC DNA]</scope>
    <source>
        <strain evidence="8 9">N2-46</strain>
    </source>
</reference>
<dbReference type="InterPro" id="IPR037185">
    <property type="entry name" value="EmrE-like"/>
</dbReference>
<dbReference type="SUPFAM" id="SSF103481">
    <property type="entry name" value="Multidrug resistance efflux transporter EmrE"/>
    <property type="match status" value="2"/>
</dbReference>
<protein>
    <submittedName>
        <fullName evidence="8">EamA family transporter</fullName>
    </submittedName>
</protein>
<dbReference type="Proteomes" id="UP000826651">
    <property type="component" value="Unassembled WGS sequence"/>
</dbReference>
<dbReference type="Gene3D" id="1.10.3730.20">
    <property type="match status" value="1"/>
</dbReference>
<evidence type="ECO:0000256" key="4">
    <source>
        <dbReference type="ARBA" id="ARBA00022989"/>
    </source>
</evidence>
<evidence type="ECO:0000256" key="6">
    <source>
        <dbReference type="SAM" id="Phobius"/>
    </source>
</evidence>
<evidence type="ECO:0000256" key="2">
    <source>
        <dbReference type="ARBA" id="ARBA00007362"/>
    </source>
</evidence>
<organism evidence="8 9">
    <name type="scientific">Occultella gossypii</name>
    <dbReference type="NCBI Taxonomy" id="2800820"/>
    <lineage>
        <taxon>Bacteria</taxon>
        <taxon>Bacillati</taxon>
        <taxon>Actinomycetota</taxon>
        <taxon>Actinomycetes</taxon>
        <taxon>Micrococcales</taxon>
        <taxon>Ruaniaceae</taxon>
        <taxon>Occultella</taxon>
    </lineage>
</organism>
<evidence type="ECO:0000256" key="5">
    <source>
        <dbReference type="ARBA" id="ARBA00023136"/>
    </source>
</evidence>
<keyword evidence="9" id="KW-1185">Reference proteome</keyword>
<evidence type="ECO:0000256" key="1">
    <source>
        <dbReference type="ARBA" id="ARBA00004141"/>
    </source>
</evidence>
<feature type="transmembrane region" description="Helical" evidence="6">
    <location>
        <begin position="235"/>
        <end position="255"/>
    </location>
</feature>
<dbReference type="Pfam" id="PF00892">
    <property type="entry name" value="EamA"/>
    <property type="match status" value="2"/>
</dbReference>
<dbReference type="RefSeq" id="WP_223411494.1">
    <property type="nucleotide sequence ID" value="NZ_JAGSHT010000029.1"/>
</dbReference>
<dbReference type="EMBL" id="JAGSHT010000029">
    <property type="protein sequence ID" value="MBZ2199497.1"/>
    <property type="molecule type" value="Genomic_DNA"/>
</dbReference>
<feature type="domain" description="EamA" evidence="7">
    <location>
        <begin position="10"/>
        <end position="133"/>
    </location>
</feature>
<proteinExistence type="inferred from homology"/>
<dbReference type="PANTHER" id="PTHR32322:SF2">
    <property type="entry name" value="EAMA DOMAIN-CONTAINING PROTEIN"/>
    <property type="match status" value="1"/>
</dbReference>
<comment type="caution">
    <text evidence="8">The sequence shown here is derived from an EMBL/GenBank/DDBJ whole genome shotgun (WGS) entry which is preliminary data.</text>
</comment>
<feature type="transmembrane region" description="Helical" evidence="6">
    <location>
        <begin position="34"/>
        <end position="52"/>
    </location>
</feature>
<feature type="transmembrane region" description="Helical" evidence="6">
    <location>
        <begin position="169"/>
        <end position="193"/>
    </location>
</feature>